<keyword evidence="4" id="KW-1185">Reference proteome</keyword>
<dbReference type="OrthoDB" id="129082at2"/>
<dbReference type="RefSeq" id="WP_140621085.1">
    <property type="nucleotide sequence ID" value="NZ_VFRQ01000004.1"/>
</dbReference>
<evidence type="ECO:0000256" key="1">
    <source>
        <dbReference type="SAM" id="Phobius"/>
    </source>
</evidence>
<evidence type="ECO:0000313" key="4">
    <source>
        <dbReference type="Proteomes" id="UP000316727"/>
    </source>
</evidence>
<feature type="domain" description="SPW repeat-containing integral membrane" evidence="2">
    <location>
        <begin position="9"/>
        <end position="108"/>
    </location>
</feature>
<keyword evidence="1" id="KW-0472">Membrane</keyword>
<feature type="transmembrane region" description="Helical" evidence="1">
    <location>
        <begin position="92"/>
        <end position="111"/>
    </location>
</feature>
<reference evidence="3 4" key="1">
    <citation type="submission" date="2019-06" db="EMBL/GenBank/DDBJ databases">
        <title>A novel bacterium of genus Pontibacter, isolated from marine sediment.</title>
        <authorList>
            <person name="Huang H."/>
            <person name="Mo K."/>
            <person name="Hu Y."/>
        </authorList>
    </citation>
    <scope>NUCLEOTIDE SEQUENCE [LARGE SCALE GENOMIC DNA]</scope>
    <source>
        <strain evidence="3 4">HB172049</strain>
    </source>
</reference>
<evidence type="ECO:0000259" key="2">
    <source>
        <dbReference type="Pfam" id="PF03779"/>
    </source>
</evidence>
<feature type="transmembrane region" description="Helical" evidence="1">
    <location>
        <begin position="34"/>
        <end position="57"/>
    </location>
</feature>
<protein>
    <recommendedName>
        <fullName evidence="2">SPW repeat-containing integral membrane domain-containing protein</fullName>
    </recommendedName>
</protein>
<dbReference type="InterPro" id="IPR005530">
    <property type="entry name" value="SPW"/>
</dbReference>
<keyword evidence="1" id="KW-1133">Transmembrane helix</keyword>
<organism evidence="3 4">
    <name type="scientific">Pontibacter mangrovi</name>
    <dbReference type="NCBI Taxonomy" id="2589816"/>
    <lineage>
        <taxon>Bacteria</taxon>
        <taxon>Pseudomonadati</taxon>
        <taxon>Bacteroidota</taxon>
        <taxon>Cytophagia</taxon>
        <taxon>Cytophagales</taxon>
        <taxon>Hymenobacteraceae</taxon>
        <taxon>Pontibacter</taxon>
    </lineage>
</organism>
<feature type="transmembrane region" description="Helical" evidence="1">
    <location>
        <begin position="69"/>
        <end position="86"/>
    </location>
</feature>
<sequence>MRFIPTRFHGILDYVVGLIFIAAPWLFDFSDASWATWTIVIAGIATLLMTVMTDFEVGLVHKIPMQSHLMVDFGLGVILALSPWIFNFADRVFMPHLIGGVFAILASLTTHRKPSESFARRHATQETIH</sequence>
<evidence type="ECO:0000313" key="3">
    <source>
        <dbReference type="EMBL" id="TPE44192.1"/>
    </source>
</evidence>
<dbReference type="EMBL" id="VFRQ01000004">
    <property type="protein sequence ID" value="TPE44192.1"/>
    <property type="molecule type" value="Genomic_DNA"/>
</dbReference>
<feature type="transmembrane region" description="Helical" evidence="1">
    <location>
        <begin position="12"/>
        <end position="28"/>
    </location>
</feature>
<comment type="caution">
    <text evidence="3">The sequence shown here is derived from an EMBL/GenBank/DDBJ whole genome shotgun (WGS) entry which is preliminary data.</text>
</comment>
<dbReference type="AlphaFoldDB" id="A0A501W628"/>
<name>A0A501W628_9BACT</name>
<keyword evidence="1" id="KW-0812">Transmembrane</keyword>
<gene>
    <name evidence="3" type="ORF">FJM65_08475</name>
</gene>
<dbReference type="Proteomes" id="UP000316727">
    <property type="component" value="Unassembled WGS sequence"/>
</dbReference>
<proteinExistence type="predicted"/>
<accession>A0A501W628</accession>
<dbReference type="Pfam" id="PF03779">
    <property type="entry name" value="SPW"/>
    <property type="match status" value="1"/>
</dbReference>